<dbReference type="PANTHER" id="PTHR43670:SF73">
    <property type="entry name" value="INACTIVE PROTEIN RESTRICTED TEV MOVEMENT 2-LIKE"/>
    <property type="match status" value="1"/>
</dbReference>
<dbReference type="GO" id="GO:0005886">
    <property type="term" value="C:plasma membrane"/>
    <property type="evidence" value="ECO:0007669"/>
    <property type="project" value="UniProtKB-SubCell"/>
</dbReference>
<dbReference type="Gramene" id="MELO3C014715.2.1">
    <property type="protein sequence ID" value="MELO3C014715.2.1"/>
    <property type="gene ID" value="MELO3C014715.2"/>
</dbReference>
<keyword evidence="3" id="KW-0611">Plant defense</keyword>
<dbReference type="RefSeq" id="XP_008449876.1">
    <property type="nucleotide sequence ID" value="XM_008451654.2"/>
</dbReference>
<accession>A0A1S3BMF5</accession>
<evidence type="ECO:0000256" key="4">
    <source>
        <dbReference type="PROSITE-ProRule" id="PRU00285"/>
    </source>
</evidence>
<comment type="similarity">
    <text evidence="4 5">Belongs to the small heat shock protein (HSP20) family.</text>
</comment>
<evidence type="ECO:0000259" key="7">
    <source>
        <dbReference type="PROSITE" id="PS01031"/>
    </source>
</evidence>
<dbReference type="SMR" id="A0A1S3BMF5"/>
<proteinExistence type="inferred from homology"/>
<comment type="subcellular location">
    <subcellularLocation>
        <location evidence="1">Cell membrane</location>
        <topology evidence="1">Single-pass membrane protein</topology>
    </subcellularLocation>
</comment>
<keyword evidence="6" id="KW-1133">Transmembrane helix</keyword>
<reference evidence="10" key="2">
    <citation type="submission" date="2025-04" db="UniProtKB">
        <authorList>
            <consortium name="RefSeq"/>
        </authorList>
    </citation>
    <scope>IDENTIFICATION</scope>
</reference>
<dbReference type="eggNOG" id="KOG0710">
    <property type="taxonomic scope" value="Eukaryota"/>
</dbReference>
<dbReference type="InterPro" id="IPR002068">
    <property type="entry name" value="A-crystallin/Hsp20_dom"/>
</dbReference>
<dbReference type="PANTHER" id="PTHR43670">
    <property type="entry name" value="HEAT SHOCK PROTEIN 26"/>
    <property type="match status" value="1"/>
</dbReference>
<evidence type="ECO:0000313" key="10">
    <source>
        <dbReference type="RefSeq" id="XP_008449876.1"/>
    </source>
</evidence>
<sequence>MASSNKHHRTYEDFEPPVERSEEDGCIILTLYIPGFEKEQIKVQVSSKRKLRISGERALKSNNKHTMQRFYKEFEIPSNCNTANITAKYKSGILHVRQPLQQDQSNSKQQPHHNPILEDQEIKQTNLASNHNEPHSDTPKNNGKLTISTGQRLKETIPCVFLKLVLPILLPSALLLLWYARSLSPIMPVEVEQPSQ</sequence>
<keyword evidence="6" id="KW-0472">Membrane</keyword>
<protein>
    <submittedName>
        <fullName evidence="10">Uncharacterized protein LOC103491622</fullName>
    </submittedName>
</protein>
<feature type="transmembrane region" description="Helical" evidence="6">
    <location>
        <begin position="160"/>
        <end position="180"/>
    </location>
</feature>
<dbReference type="GeneID" id="103491622"/>
<evidence type="ECO:0000256" key="6">
    <source>
        <dbReference type="SAM" id="Phobius"/>
    </source>
</evidence>
<evidence type="ECO:0000313" key="9">
    <source>
        <dbReference type="Proteomes" id="UP001652600"/>
    </source>
</evidence>
<name>A0A1S3BMF5_CUCME</name>
<dbReference type="OrthoDB" id="1431247at2759"/>
<dbReference type="SUPFAM" id="SSF49764">
    <property type="entry name" value="HSP20-like chaperones"/>
    <property type="match status" value="1"/>
</dbReference>
<keyword evidence="6" id="KW-0812">Transmembrane</keyword>
<evidence type="ECO:0000313" key="8">
    <source>
        <dbReference type="EnsemblPlants" id="MELO3C014715.2.1"/>
    </source>
</evidence>
<keyword evidence="2" id="KW-1003">Cell membrane</keyword>
<dbReference type="InterPro" id="IPR008978">
    <property type="entry name" value="HSP20-like_chaperone"/>
</dbReference>
<dbReference type="Pfam" id="PF00011">
    <property type="entry name" value="HSP20"/>
    <property type="match status" value="1"/>
</dbReference>
<dbReference type="InParanoid" id="A0A1S3BMF5"/>
<evidence type="ECO:0000256" key="1">
    <source>
        <dbReference type="ARBA" id="ARBA00004162"/>
    </source>
</evidence>
<keyword evidence="9" id="KW-1185">Reference proteome</keyword>
<dbReference type="KEGG" id="cmo:103491622"/>
<dbReference type="Gene3D" id="2.60.40.790">
    <property type="match status" value="1"/>
</dbReference>
<dbReference type="CDD" id="cd06464">
    <property type="entry name" value="ACD_sHsps-like"/>
    <property type="match status" value="1"/>
</dbReference>
<reference evidence="8" key="1">
    <citation type="submission" date="2023-03" db="UniProtKB">
        <authorList>
            <consortium name="EnsemblPlants"/>
        </authorList>
    </citation>
    <scope>IDENTIFICATION</scope>
</reference>
<gene>
    <name evidence="10" type="primary">LOC103491622</name>
    <name evidence="8" type="synonym">103491622</name>
</gene>
<dbReference type="GO" id="GO:0034605">
    <property type="term" value="P:cellular response to heat"/>
    <property type="evidence" value="ECO:0007669"/>
    <property type="project" value="TreeGrafter"/>
</dbReference>
<dbReference type="AlphaFoldDB" id="A0A1S3BMF5"/>
<evidence type="ECO:0000256" key="5">
    <source>
        <dbReference type="RuleBase" id="RU003616"/>
    </source>
</evidence>
<dbReference type="EnsemblPlants" id="MELO3C014715.2.1">
    <property type="protein sequence ID" value="MELO3C014715.2.1"/>
    <property type="gene ID" value="MELO3C014715.2"/>
</dbReference>
<dbReference type="GO" id="GO:0006952">
    <property type="term" value="P:defense response"/>
    <property type="evidence" value="ECO:0007669"/>
    <property type="project" value="UniProtKB-KW"/>
</dbReference>
<evidence type="ECO:0000256" key="2">
    <source>
        <dbReference type="ARBA" id="ARBA00022475"/>
    </source>
</evidence>
<evidence type="ECO:0000256" key="3">
    <source>
        <dbReference type="ARBA" id="ARBA00022821"/>
    </source>
</evidence>
<organism evidence="9 10">
    <name type="scientific">Cucumis melo</name>
    <name type="common">Muskmelon</name>
    <dbReference type="NCBI Taxonomy" id="3656"/>
    <lineage>
        <taxon>Eukaryota</taxon>
        <taxon>Viridiplantae</taxon>
        <taxon>Streptophyta</taxon>
        <taxon>Embryophyta</taxon>
        <taxon>Tracheophyta</taxon>
        <taxon>Spermatophyta</taxon>
        <taxon>Magnoliopsida</taxon>
        <taxon>eudicotyledons</taxon>
        <taxon>Gunneridae</taxon>
        <taxon>Pentapetalae</taxon>
        <taxon>rosids</taxon>
        <taxon>fabids</taxon>
        <taxon>Cucurbitales</taxon>
        <taxon>Cucurbitaceae</taxon>
        <taxon>Benincaseae</taxon>
        <taxon>Cucumis</taxon>
    </lineage>
</organism>
<feature type="domain" description="SHSP" evidence="7">
    <location>
        <begin position="9"/>
        <end position="115"/>
    </location>
</feature>
<dbReference type="Proteomes" id="UP001652600">
    <property type="component" value="Chromosome 5"/>
</dbReference>
<dbReference type="PROSITE" id="PS01031">
    <property type="entry name" value="SHSP"/>
    <property type="match status" value="1"/>
</dbReference>